<accession>A0A8T4L7V8</accession>
<name>A0A8T4L7V8_9ARCH</name>
<gene>
    <name evidence="1" type="ORF">J4203_02755</name>
</gene>
<organism evidence="1 2">
    <name type="scientific">Candidatus Iainarchaeum sp</name>
    <dbReference type="NCBI Taxonomy" id="3101447"/>
    <lineage>
        <taxon>Archaea</taxon>
        <taxon>Candidatus Iainarchaeota</taxon>
        <taxon>Candidatus Iainarchaeia</taxon>
        <taxon>Candidatus Iainarchaeales</taxon>
        <taxon>Candidatus Iainarchaeaceae</taxon>
        <taxon>Candidatus Iainarchaeum</taxon>
    </lineage>
</organism>
<dbReference type="AlphaFoldDB" id="A0A8T4L7V8"/>
<proteinExistence type="predicted"/>
<comment type="caution">
    <text evidence="1">The sequence shown here is derived from an EMBL/GenBank/DDBJ whole genome shotgun (WGS) entry which is preliminary data.</text>
</comment>
<dbReference type="PROSITE" id="PS51257">
    <property type="entry name" value="PROKAR_LIPOPROTEIN"/>
    <property type="match status" value="1"/>
</dbReference>
<dbReference type="Proteomes" id="UP000678237">
    <property type="component" value="Unassembled WGS sequence"/>
</dbReference>
<evidence type="ECO:0008006" key="3">
    <source>
        <dbReference type="Google" id="ProtNLM"/>
    </source>
</evidence>
<evidence type="ECO:0000313" key="1">
    <source>
        <dbReference type="EMBL" id="MBS3062767.1"/>
    </source>
</evidence>
<dbReference type="EMBL" id="JAGVWE010000002">
    <property type="protein sequence ID" value="MBS3062767.1"/>
    <property type="molecule type" value="Genomic_DNA"/>
</dbReference>
<reference evidence="1" key="2">
    <citation type="submission" date="2021-05" db="EMBL/GenBank/DDBJ databases">
        <title>Protein family content uncovers lineage relationships and bacterial pathway maintenance mechanisms in DPANN archaea.</title>
        <authorList>
            <person name="Castelle C.J."/>
            <person name="Meheust R."/>
            <person name="Jaffe A.L."/>
            <person name="Seitz K."/>
            <person name="Gong X."/>
            <person name="Baker B.J."/>
            <person name="Banfield J.F."/>
        </authorList>
    </citation>
    <scope>NUCLEOTIDE SEQUENCE</scope>
    <source>
        <strain evidence="1">RIFCSPLOWO2_01_FULL_58_19</strain>
    </source>
</reference>
<reference evidence="1" key="1">
    <citation type="submission" date="2021-03" db="EMBL/GenBank/DDBJ databases">
        <authorList>
            <person name="Jaffe A."/>
        </authorList>
    </citation>
    <scope>NUCLEOTIDE SEQUENCE</scope>
    <source>
        <strain evidence="1">RIFCSPLOWO2_01_FULL_58_19</strain>
    </source>
</reference>
<evidence type="ECO:0000313" key="2">
    <source>
        <dbReference type="Proteomes" id="UP000678237"/>
    </source>
</evidence>
<protein>
    <recommendedName>
        <fullName evidence="3">Lipoprotein</fullName>
    </recommendedName>
</protein>
<sequence length="462" mass="51352">MRPALPLIVLLSLLLFLSGCSLPKPDFLKGILAPSQPEDYCANFVSKDDCYLQVAQENQAPEFCKKIVDPPKSEQCLLGLALSSKNRALCNVYSSEPGKCLRQLALATNAVGVCAEIEDQNVSDDCYLAMAAKLSNPTTCLLARSPALKADCLYILAQQTNSPQACTNIFVDATRYKCLFDLSLKLANPEVCKALEATYSVDDCWKGLALAKKDSLACDRISEETMRDACHYEVGAVSGETIALKNDLALLCAKLPEKSQAAACQSRLSAYQISADFCSDIDSQPERVECLDKLNAFFVDASLCPEYRTRDAMDACFEFVALQKSSLETCKLVVDIPKELSCIYKLAVKEKNPKHCAETHVTDSFDYRNECYKEVAFLSKQPRNCDFIYFREKRAACRAEFAVLDQNYAICKEIPNEALSDSNDPFFTRDYCFKSVVETIRDKSLCDFIQDAKRKEACQAGQ</sequence>